<dbReference type="WBParaSite" id="TMUE_0000002269.1">
    <property type="protein sequence ID" value="TMUE_0000002269.1"/>
    <property type="gene ID" value="WBGene00298117"/>
</dbReference>
<protein>
    <submittedName>
        <fullName evidence="3">Reverse transcriptase domain-containing protein</fullName>
    </submittedName>
</protein>
<dbReference type="InterPro" id="IPR058912">
    <property type="entry name" value="HTH_animal"/>
</dbReference>
<evidence type="ECO:0000313" key="3">
    <source>
        <dbReference type="WBParaSite" id="TMUE_0000002269.1"/>
    </source>
</evidence>
<evidence type="ECO:0000313" key="2">
    <source>
        <dbReference type="Proteomes" id="UP000046395"/>
    </source>
</evidence>
<proteinExistence type="predicted"/>
<dbReference type="InterPro" id="IPR000477">
    <property type="entry name" value="RT_dom"/>
</dbReference>
<dbReference type="AlphaFoldDB" id="A0A5S6Q532"/>
<dbReference type="STRING" id="70415.A0A5S6Q532"/>
<dbReference type="Pfam" id="PF26215">
    <property type="entry name" value="HTH_animal"/>
    <property type="match status" value="1"/>
</dbReference>
<reference evidence="3" key="1">
    <citation type="submission" date="2019-12" db="UniProtKB">
        <authorList>
            <consortium name="WormBaseParasite"/>
        </authorList>
    </citation>
    <scope>IDENTIFICATION</scope>
</reference>
<keyword evidence="2" id="KW-1185">Reference proteome</keyword>
<dbReference type="PROSITE" id="PS50878">
    <property type="entry name" value="RT_POL"/>
    <property type="match status" value="1"/>
</dbReference>
<dbReference type="PANTHER" id="PTHR21301">
    <property type="entry name" value="REVERSE TRANSCRIPTASE"/>
    <property type="match status" value="1"/>
</dbReference>
<accession>A0A5S6Q532</accession>
<dbReference type="PANTHER" id="PTHR21301:SF10">
    <property type="entry name" value="REVERSE TRANSCRIPTASE DOMAIN-CONTAINING PROTEIN"/>
    <property type="match status" value="1"/>
</dbReference>
<feature type="domain" description="Reverse transcriptase" evidence="1">
    <location>
        <begin position="1"/>
        <end position="122"/>
    </location>
</feature>
<sequence length="166" mass="19697">MDSPLSPTLAEIFMENLEERVFTTGNTKHYPLFFKRYVDDMFAVSKIGNEEMFLEHLNHIYPDNITFTMEKEVEQKLPFLDALFIRGRDHFRTTVYRKPTYSGEYLHFNSHHPKSVFMGIVSGMVDRALNICDEEFLCDELRHIERTFMQNGYPKQLVRAHHSKEN</sequence>
<evidence type="ECO:0000259" key="1">
    <source>
        <dbReference type="PROSITE" id="PS50878"/>
    </source>
</evidence>
<organism evidence="2 3">
    <name type="scientific">Trichuris muris</name>
    <name type="common">Mouse whipworm</name>
    <dbReference type="NCBI Taxonomy" id="70415"/>
    <lineage>
        <taxon>Eukaryota</taxon>
        <taxon>Metazoa</taxon>
        <taxon>Ecdysozoa</taxon>
        <taxon>Nematoda</taxon>
        <taxon>Enoplea</taxon>
        <taxon>Dorylaimia</taxon>
        <taxon>Trichinellida</taxon>
        <taxon>Trichuridae</taxon>
        <taxon>Trichuris</taxon>
    </lineage>
</organism>
<name>A0A5S6Q532_TRIMR</name>
<dbReference type="Proteomes" id="UP000046395">
    <property type="component" value="Unassembled WGS sequence"/>
</dbReference>